<feature type="transmembrane region" description="Helical" evidence="2">
    <location>
        <begin position="46"/>
        <end position="67"/>
    </location>
</feature>
<feature type="non-terminal residue" evidence="3">
    <location>
        <position position="580"/>
    </location>
</feature>
<reference evidence="3" key="1">
    <citation type="submission" date="2023-03" db="EMBL/GenBank/DDBJ databases">
        <title>Massive genome expansion in bonnet fungi (Mycena s.s.) driven by repeated elements and novel gene families across ecological guilds.</title>
        <authorList>
            <consortium name="Lawrence Berkeley National Laboratory"/>
            <person name="Harder C.B."/>
            <person name="Miyauchi S."/>
            <person name="Viragh M."/>
            <person name="Kuo A."/>
            <person name="Thoen E."/>
            <person name="Andreopoulos B."/>
            <person name="Lu D."/>
            <person name="Skrede I."/>
            <person name="Drula E."/>
            <person name="Henrissat B."/>
            <person name="Morin E."/>
            <person name="Kohler A."/>
            <person name="Barry K."/>
            <person name="LaButti K."/>
            <person name="Morin E."/>
            <person name="Salamov A."/>
            <person name="Lipzen A."/>
            <person name="Mereny Z."/>
            <person name="Hegedus B."/>
            <person name="Baldrian P."/>
            <person name="Stursova M."/>
            <person name="Weitz H."/>
            <person name="Taylor A."/>
            <person name="Grigoriev I.V."/>
            <person name="Nagy L.G."/>
            <person name="Martin F."/>
            <person name="Kauserud H."/>
        </authorList>
    </citation>
    <scope>NUCLEOTIDE SEQUENCE</scope>
    <source>
        <strain evidence="3">CBHHK002</strain>
    </source>
</reference>
<name>A0AAD7ECZ1_9AGAR</name>
<feature type="transmembrane region" description="Helical" evidence="2">
    <location>
        <begin position="73"/>
        <end position="93"/>
    </location>
</feature>
<protein>
    <submittedName>
        <fullName evidence="3">Uncharacterized protein</fullName>
    </submittedName>
</protein>
<accession>A0AAD7ECZ1</accession>
<gene>
    <name evidence="3" type="ORF">DFH08DRAFT_896715</name>
</gene>
<feature type="transmembrane region" description="Helical" evidence="2">
    <location>
        <begin position="420"/>
        <end position="441"/>
    </location>
</feature>
<keyword evidence="2" id="KW-0812">Transmembrane</keyword>
<evidence type="ECO:0000313" key="3">
    <source>
        <dbReference type="EMBL" id="KAJ7312561.1"/>
    </source>
</evidence>
<feature type="transmembrane region" description="Helical" evidence="2">
    <location>
        <begin position="189"/>
        <end position="214"/>
    </location>
</feature>
<dbReference type="AlphaFoldDB" id="A0AAD7ECZ1"/>
<evidence type="ECO:0000256" key="2">
    <source>
        <dbReference type="SAM" id="Phobius"/>
    </source>
</evidence>
<comment type="caution">
    <text evidence="3">The sequence shown here is derived from an EMBL/GenBank/DDBJ whole genome shotgun (WGS) entry which is preliminary data.</text>
</comment>
<sequence>FLLLPFYPRTASRDISSIYVGMRRHGCSHLTMIRTTFLFHPVLRVYTLRLLLVATISVVVVNGTGLYRRGITPYSYIFLGGIGICVHHILAIFKWRMRCLALLDLVVVVIEMAGCCFIAFELLPLAPLILLSLSLLFRIATVIKTKEGILMQRLAFLGYCAESKPSYTILTILLNRSLARPLVRGESKYIIFARAFVLSAIGMGVPAFGIYATIIMPLNSVVSTRTMVADYGFGTGTLPGHAVLSLYSVPTCYSCFNKVQVNATPLSDSNKTVDCPNSGYDSDGPYICPYSWSDISNISLSIVFDPGVIEINVLPLCVFDLNESGGCSIWSMGIPLLPGSRLFGHLIWSIRQSVSRPGIASSFSYCPEIHALQQDPSTAATPGADTAMLILRQPTPRPIKFFQDMADASPLSGIATLGGFWTFVNGTFALLFGANVIYFAFGRRSLSALGVVHIFQRHALVRRWHEDFPAIHTEGGLPGSQNAGIVAFIRERLVDLGEDPQASRQGENANDSQQSAAAPSPQMLLAGGHEHAGHRNPEEENRFDKGSLDAGEARPRYILDDIPLLDAVPGLDYVRSAKGA</sequence>
<dbReference type="EMBL" id="JARIHO010000071">
    <property type="protein sequence ID" value="KAJ7312561.1"/>
    <property type="molecule type" value="Genomic_DNA"/>
</dbReference>
<dbReference type="Proteomes" id="UP001218218">
    <property type="component" value="Unassembled WGS sequence"/>
</dbReference>
<feature type="transmembrane region" description="Helical" evidence="2">
    <location>
        <begin position="100"/>
        <end position="120"/>
    </location>
</feature>
<evidence type="ECO:0000256" key="1">
    <source>
        <dbReference type="SAM" id="MobiDB-lite"/>
    </source>
</evidence>
<feature type="compositionally biased region" description="Basic and acidic residues" evidence="1">
    <location>
        <begin position="528"/>
        <end position="549"/>
    </location>
</feature>
<keyword evidence="4" id="KW-1185">Reference proteome</keyword>
<feature type="region of interest" description="Disordered" evidence="1">
    <location>
        <begin position="525"/>
        <end position="549"/>
    </location>
</feature>
<keyword evidence="2" id="KW-0472">Membrane</keyword>
<keyword evidence="2" id="KW-1133">Transmembrane helix</keyword>
<evidence type="ECO:0000313" key="4">
    <source>
        <dbReference type="Proteomes" id="UP001218218"/>
    </source>
</evidence>
<organism evidence="3 4">
    <name type="scientific">Mycena albidolilacea</name>
    <dbReference type="NCBI Taxonomy" id="1033008"/>
    <lineage>
        <taxon>Eukaryota</taxon>
        <taxon>Fungi</taxon>
        <taxon>Dikarya</taxon>
        <taxon>Basidiomycota</taxon>
        <taxon>Agaricomycotina</taxon>
        <taxon>Agaricomycetes</taxon>
        <taxon>Agaricomycetidae</taxon>
        <taxon>Agaricales</taxon>
        <taxon>Marasmiineae</taxon>
        <taxon>Mycenaceae</taxon>
        <taxon>Mycena</taxon>
    </lineage>
</organism>
<proteinExistence type="predicted"/>